<dbReference type="SUPFAM" id="SSF81822">
    <property type="entry name" value="RuBisCo LSMT C-terminal, substrate-binding domain"/>
    <property type="match status" value="1"/>
</dbReference>
<keyword evidence="3" id="KW-0949">S-adenosyl-L-methionine</keyword>
<evidence type="ECO:0008006" key="6">
    <source>
        <dbReference type="Google" id="ProtNLM"/>
    </source>
</evidence>
<evidence type="ECO:0000256" key="2">
    <source>
        <dbReference type="ARBA" id="ARBA00022679"/>
    </source>
</evidence>
<gene>
    <name evidence="4" type="ORF">BSTOLATCC_MIC47781</name>
</gene>
<dbReference type="EMBL" id="CAJZBQ010000047">
    <property type="protein sequence ID" value="CAG9328942.1"/>
    <property type="molecule type" value="Genomic_DNA"/>
</dbReference>
<evidence type="ECO:0000256" key="1">
    <source>
        <dbReference type="ARBA" id="ARBA00022603"/>
    </source>
</evidence>
<evidence type="ECO:0000313" key="4">
    <source>
        <dbReference type="EMBL" id="CAG9328942.1"/>
    </source>
</evidence>
<dbReference type="CDD" id="cd10527">
    <property type="entry name" value="SET_LSMT"/>
    <property type="match status" value="1"/>
</dbReference>
<accession>A0AAU9JWN2</accession>
<dbReference type="PANTHER" id="PTHR13271">
    <property type="entry name" value="UNCHARACTERIZED PUTATIVE METHYLTRANSFERASE"/>
    <property type="match status" value="1"/>
</dbReference>
<evidence type="ECO:0000313" key="5">
    <source>
        <dbReference type="Proteomes" id="UP001162131"/>
    </source>
</evidence>
<keyword evidence="5" id="KW-1185">Reference proteome</keyword>
<name>A0AAU9JWN2_9CILI</name>
<keyword evidence="2" id="KW-0808">Transferase</keyword>
<dbReference type="InterPro" id="IPR046341">
    <property type="entry name" value="SET_dom_sf"/>
</dbReference>
<dbReference type="GO" id="GO:0032259">
    <property type="term" value="P:methylation"/>
    <property type="evidence" value="ECO:0007669"/>
    <property type="project" value="UniProtKB-KW"/>
</dbReference>
<dbReference type="Proteomes" id="UP001162131">
    <property type="component" value="Unassembled WGS sequence"/>
</dbReference>
<dbReference type="AlphaFoldDB" id="A0AAU9JWN2"/>
<dbReference type="Gene3D" id="3.90.1410.10">
    <property type="entry name" value="set domain protein methyltransferase, domain 1"/>
    <property type="match status" value="1"/>
</dbReference>
<dbReference type="InterPro" id="IPR036464">
    <property type="entry name" value="Rubisco_LSMT_subst-bd_sf"/>
</dbReference>
<organism evidence="4 5">
    <name type="scientific">Blepharisma stoltei</name>
    <dbReference type="NCBI Taxonomy" id="1481888"/>
    <lineage>
        <taxon>Eukaryota</taxon>
        <taxon>Sar</taxon>
        <taxon>Alveolata</taxon>
        <taxon>Ciliophora</taxon>
        <taxon>Postciliodesmatophora</taxon>
        <taxon>Heterotrichea</taxon>
        <taxon>Heterotrichida</taxon>
        <taxon>Blepharismidae</taxon>
        <taxon>Blepharisma</taxon>
    </lineage>
</organism>
<sequence>MSSLQHTQALLDWGREVGIYVNPKLLIPAVFPPGYVGVQATEAISPRETLLTIPNAALLSTKVTSPPELQELYSAHQELFSSTSKEHEDYKMIAYILFELTKGENSYWSPYFKSLPLDPENMLDWTAEDLSELQDPALAFDIKIRADKDKECNKIFQNALLECPDIFNLENASMEKIIWAWRVIVTRSFGRVIPFPALIPIADLLNHENCKTCYYYGSETDMAPDYHPDGKDSDEEDDDEEIYESPVSILLSSQKLHRINFGAYEGEDLDIISKQIAAEAKKLDARLFLEKLKVADRVSEVVNLEESEEKRFRMVTAKDKGYEAGSQTYIPYGRYSNRMLLTNYGFALTENYYNYARIKFFLKEILSPKQLEKLTQHYNENMEIAFKFKKQYLNTDFLGILRGLSWNHQFHQPQAFFSPTNFQLELESLNKMKILISQKYGEFPTTLEADKAELSNTNISRRYFALLYRIGVKECLTGQILLINIAIKIIERLINGENLADALKIIPELEEENNFVYHRKGLKEYTDKLQEST</sequence>
<evidence type="ECO:0000256" key="3">
    <source>
        <dbReference type="ARBA" id="ARBA00022691"/>
    </source>
</evidence>
<dbReference type="PANTHER" id="PTHR13271:SF153">
    <property type="entry name" value="SET DOMAIN-CONTAINING PROTEIN"/>
    <property type="match status" value="1"/>
</dbReference>
<proteinExistence type="predicted"/>
<reference evidence="4" key="1">
    <citation type="submission" date="2021-09" db="EMBL/GenBank/DDBJ databases">
        <authorList>
            <consortium name="AG Swart"/>
            <person name="Singh M."/>
            <person name="Singh A."/>
            <person name="Seah K."/>
            <person name="Emmerich C."/>
        </authorList>
    </citation>
    <scope>NUCLEOTIDE SEQUENCE</scope>
    <source>
        <strain evidence="4">ATCC30299</strain>
    </source>
</reference>
<comment type="caution">
    <text evidence="4">The sequence shown here is derived from an EMBL/GenBank/DDBJ whole genome shotgun (WGS) entry which is preliminary data.</text>
</comment>
<dbReference type="GO" id="GO:0016279">
    <property type="term" value="F:protein-lysine N-methyltransferase activity"/>
    <property type="evidence" value="ECO:0007669"/>
    <property type="project" value="TreeGrafter"/>
</dbReference>
<protein>
    <recommendedName>
        <fullName evidence="6">SET domain-containing protein</fullName>
    </recommendedName>
</protein>
<keyword evidence="1" id="KW-0489">Methyltransferase</keyword>
<dbReference type="InterPro" id="IPR050600">
    <property type="entry name" value="SETD3_SETD6_MTase"/>
</dbReference>
<dbReference type="SUPFAM" id="SSF82199">
    <property type="entry name" value="SET domain"/>
    <property type="match status" value="1"/>
</dbReference>